<dbReference type="Proteomes" id="UP000010931">
    <property type="component" value="Unassembled WGS sequence"/>
</dbReference>
<dbReference type="EMBL" id="AEJB01000084">
    <property type="protein sequence ID" value="ELP70356.1"/>
    <property type="molecule type" value="Genomic_DNA"/>
</dbReference>
<keyword evidence="2" id="KW-1185">Reference proteome</keyword>
<reference evidence="1 2" key="1">
    <citation type="journal article" date="2011" name="Plasmid">
        <title>Streptomyces turgidiscabies Car8 contains a modular pathogenicity island that shares virulence genes with other actinobacterial plant pathogens.</title>
        <authorList>
            <person name="Huguet-Tapia J.C."/>
            <person name="Badger J.H."/>
            <person name="Loria R."/>
            <person name="Pettis G.S."/>
        </authorList>
    </citation>
    <scope>NUCLEOTIDE SEQUENCE [LARGE SCALE GENOMIC DNA]</scope>
    <source>
        <strain evidence="1 2">Car8</strain>
    </source>
</reference>
<accession>L7FH03</accession>
<sequence>MLAADAVPAVDAALAVDALRAVFRLVVRSLWLVISAL</sequence>
<dbReference type="AlphaFoldDB" id="L7FH03"/>
<comment type="caution">
    <text evidence="1">The sequence shown here is derived from an EMBL/GenBank/DDBJ whole genome shotgun (WGS) entry which is preliminary data.</text>
</comment>
<protein>
    <submittedName>
        <fullName evidence="1">Uncharacterized protein</fullName>
    </submittedName>
</protein>
<organism evidence="1 2">
    <name type="scientific">Streptomyces turgidiscabies (strain Car8)</name>
    <dbReference type="NCBI Taxonomy" id="698760"/>
    <lineage>
        <taxon>Bacteria</taxon>
        <taxon>Bacillati</taxon>
        <taxon>Actinomycetota</taxon>
        <taxon>Actinomycetes</taxon>
        <taxon>Kitasatosporales</taxon>
        <taxon>Streptomycetaceae</taxon>
        <taxon>Streptomyces</taxon>
    </lineage>
</organism>
<gene>
    <name evidence="1" type="ORF">STRTUCAR8_07006</name>
</gene>
<evidence type="ECO:0000313" key="1">
    <source>
        <dbReference type="EMBL" id="ELP70356.1"/>
    </source>
</evidence>
<name>L7FH03_STRT8</name>
<proteinExistence type="predicted"/>
<evidence type="ECO:0000313" key="2">
    <source>
        <dbReference type="Proteomes" id="UP000010931"/>
    </source>
</evidence>